<dbReference type="EMBL" id="JAJATW010000001">
    <property type="protein sequence ID" value="MCB5160321.1"/>
    <property type="molecule type" value="Genomic_DNA"/>
</dbReference>
<reference evidence="2" key="1">
    <citation type="submission" date="2021-10" db="EMBL/GenBank/DDBJ databases">
        <title>Marinomonas pontica sp. nov., isolated from the Black Sea.</title>
        <authorList>
            <person name="Zhao L.-H."/>
            <person name="Xue J.-H."/>
        </authorList>
    </citation>
    <scope>NUCLEOTIDE SEQUENCE</scope>
    <source>
        <strain evidence="2">E8</strain>
    </source>
</reference>
<evidence type="ECO:0000313" key="2">
    <source>
        <dbReference type="EMBL" id="MCB5160321.1"/>
    </source>
</evidence>
<dbReference type="Pfam" id="PF10263">
    <property type="entry name" value="SprT-like"/>
    <property type="match status" value="1"/>
</dbReference>
<organism evidence="2 3">
    <name type="scientific">Marinomonas algarum</name>
    <dbReference type="NCBI Taxonomy" id="2883105"/>
    <lineage>
        <taxon>Bacteria</taxon>
        <taxon>Pseudomonadati</taxon>
        <taxon>Pseudomonadota</taxon>
        <taxon>Gammaproteobacteria</taxon>
        <taxon>Oceanospirillales</taxon>
        <taxon>Oceanospirillaceae</taxon>
        <taxon>Marinomonas</taxon>
    </lineage>
</organism>
<feature type="domain" description="SprT-like" evidence="1">
    <location>
        <begin position="26"/>
        <end position="174"/>
    </location>
</feature>
<evidence type="ECO:0000259" key="1">
    <source>
        <dbReference type="SMART" id="SM00731"/>
    </source>
</evidence>
<dbReference type="InterPro" id="IPR006640">
    <property type="entry name" value="SprT-like_domain"/>
</dbReference>
<dbReference type="AlphaFoldDB" id="A0A9X1ILM4"/>
<dbReference type="RefSeq" id="WP_226752708.1">
    <property type="nucleotide sequence ID" value="NZ_JAJATW010000001.1"/>
</dbReference>
<gene>
    <name evidence="2" type="ORF">LG368_00085</name>
</gene>
<sequence length="177" mass="20570">MPLEKGKDSSSFLCQISDKDIDLIGIKVKECFEVAERFFGCSFRRASYNFKQKGRAAGTAHLQKNELRFNHFMFSQDTRTFLETVVPHEVSHLIVYQIYGNTVKPHGKEWQAVMRKVYSLAPNRTHNFETPAPKSCYEYKCSCQHHLFTPHRHNRASKGVQYVCKCCRVTLQFIGKK</sequence>
<evidence type="ECO:0000313" key="3">
    <source>
        <dbReference type="Proteomes" id="UP001139095"/>
    </source>
</evidence>
<dbReference type="SMART" id="SM00731">
    <property type="entry name" value="SprT"/>
    <property type="match status" value="1"/>
</dbReference>
<name>A0A9X1ILM4_9GAMM</name>
<accession>A0A9X1ILM4</accession>
<protein>
    <submittedName>
        <fullName evidence="2">SprT-like domain-containing protein</fullName>
    </submittedName>
</protein>
<dbReference type="GO" id="GO:0006950">
    <property type="term" value="P:response to stress"/>
    <property type="evidence" value="ECO:0007669"/>
    <property type="project" value="UniProtKB-ARBA"/>
</dbReference>
<keyword evidence="3" id="KW-1185">Reference proteome</keyword>
<comment type="caution">
    <text evidence="2">The sequence shown here is derived from an EMBL/GenBank/DDBJ whole genome shotgun (WGS) entry which is preliminary data.</text>
</comment>
<proteinExistence type="predicted"/>
<dbReference type="PANTHER" id="PTHR38773">
    <property type="entry name" value="PROTEIN SPRT"/>
    <property type="match status" value="1"/>
</dbReference>
<dbReference type="Proteomes" id="UP001139095">
    <property type="component" value="Unassembled WGS sequence"/>
</dbReference>
<dbReference type="PANTHER" id="PTHR38773:SF1">
    <property type="entry name" value="PROTEIN SPRT"/>
    <property type="match status" value="1"/>
</dbReference>